<sequence>MSAVLKTVWFVETRFRDNELSLEAMADHAGVSRSHLSRTFPILTGHQLSTYIRGRRLTEAAKELANGAPDILNVALDAGYGSHEAFTRAFRDQFGLTPEELRRRRSLDTLDLVEPLSMDSPEKVKLAPPAVHDRRAQRIAGLSNHFTFRTMDTIPHLWQRFGPYLPEMRVDGPPPAFGVIGPMPEGSDGFDYFAAAPLPKGRDLLPGLTEMMLPAGTYAQFRHEGHISGIRATCAAVFESGIPALGREPDTRWFSFVEYYGPDFEPSTGLGTVEIWVKLKQ</sequence>
<dbReference type="InterPro" id="IPR010499">
    <property type="entry name" value="AraC_E-bd"/>
</dbReference>
<dbReference type="InterPro" id="IPR020449">
    <property type="entry name" value="Tscrpt_reg_AraC-type_HTH"/>
</dbReference>
<keyword evidence="2" id="KW-0238">DNA-binding</keyword>
<keyword evidence="6" id="KW-1185">Reference proteome</keyword>
<organism evidence="5 6">
    <name type="scientific">Devosia insulae DS-56</name>
    <dbReference type="NCBI Taxonomy" id="1116389"/>
    <lineage>
        <taxon>Bacteria</taxon>
        <taxon>Pseudomonadati</taxon>
        <taxon>Pseudomonadota</taxon>
        <taxon>Alphaproteobacteria</taxon>
        <taxon>Hyphomicrobiales</taxon>
        <taxon>Devosiaceae</taxon>
        <taxon>Devosia</taxon>
    </lineage>
</organism>
<dbReference type="PANTHER" id="PTHR47504:SF5">
    <property type="entry name" value="RIGHT ORIGIN-BINDING PROTEIN"/>
    <property type="match status" value="1"/>
</dbReference>
<dbReference type="AlphaFoldDB" id="A0A1E5XKD2"/>
<evidence type="ECO:0000256" key="1">
    <source>
        <dbReference type="ARBA" id="ARBA00023015"/>
    </source>
</evidence>
<dbReference type="PROSITE" id="PS00041">
    <property type="entry name" value="HTH_ARAC_FAMILY_1"/>
    <property type="match status" value="1"/>
</dbReference>
<dbReference type="PANTHER" id="PTHR47504">
    <property type="entry name" value="RIGHT ORIGIN-BINDING PROTEIN"/>
    <property type="match status" value="1"/>
</dbReference>
<dbReference type="InterPro" id="IPR018060">
    <property type="entry name" value="HTH_AraC"/>
</dbReference>
<proteinExistence type="predicted"/>
<dbReference type="Pfam" id="PF06445">
    <property type="entry name" value="GyrI-like"/>
    <property type="match status" value="1"/>
</dbReference>
<name>A0A1E5XKD2_9HYPH</name>
<feature type="domain" description="HTH araC/xylS-type" evidence="4">
    <location>
        <begin position="5"/>
        <end position="104"/>
    </location>
</feature>
<evidence type="ECO:0000256" key="3">
    <source>
        <dbReference type="ARBA" id="ARBA00023163"/>
    </source>
</evidence>
<dbReference type="EMBL" id="LAJE02000339">
    <property type="protein sequence ID" value="OEO29042.1"/>
    <property type="molecule type" value="Genomic_DNA"/>
</dbReference>
<dbReference type="InterPro" id="IPR029442">
    <property type="entry name" value="GyrI-like"/>
</dbReference>
<dbReference type="GO" id="GO:0043565">
    <property type="term" value="F:sequence-specific DNA binding"/>
    <property type="evidence" value="ECO:0007669"/>
    <property type="project" value="InterPro"/>
</dbReference>
<dbReference type="SMART" id="SM00342">
    <property type="entry name" value="HTH_ARAC"/>
    <property type="match status" value="1"/>
</dbReference>
<dbReference type="Gene3D" id="3.20.80.10">
    <property type="entry name" value="Regulatory factor, effector binding domain"/>
    <property type="match status" value="1"/>
</dbReference>
<protein>
    <recommendedName>
        <fullName evidence="4">HTH araC/xylS-type domain-containing protein</fullName>
    </recommendedName>
</protein>
<evidence type="ECO:0000256" key="2">
    <source>
        <dbReference type="ARBA" id="ARBA00023125"/>
    </source>
</evidence>
<dbReference type="PRINTS" id="PR00032">
    <property type="entry name" value="HTHARAC"/>
</dbReference>
<comment type="caution">
    <text evidence="5">The sequence shown here is derived from an EMBL/GenBank/DDBJ whole genome shotgun (WGS) entry which is preliminary data.</text>
</comment>
<dbReference type="SMART" id="SM00871">
    <property type="entry name" value="AraC_E_bind"/>
    <property type="match status" value="1"/>
</dbReference>
<dbReference type="Gene3D" id="1.10.10.60">
    <property type="entry name" value="Homeodomain-like"/>
    <property type="match status" value="2"/>
</dbReference>
<keyword evidence="1" id="KW-0805">Transcription regulation</keyword>
<gene>
    <name evidence="5" type="ORF">VW23_027200</name>
</gene>
<dbReference type="SUPFAM" id="SSF46689">
    <property type="entry name" value="Homeodomain-like"/>
    <property type="match status" value="1"/>
</dbReference>
<dbReference type="InterPro" id="IPR009057">
    <property type="entry name" value="Homeodomain-like_sf"/>
</dbReference>
<dbReference type="PROSITE" id="PS01124">
    <property type="entry name" value="HTH_ARAC_FAMILY_2"/>
    <property type="match status" value="1"/>
</dbReference>
<dbReference type="InterPro" id="IPR050959">
    <property type="entry name" value="MarA-like"/>
</dbReference>
<dbReference type="RefSeq" id="WP_069911663.1">
    <property type="nucleotide sequence ID" value="NZ_LAJE02000339.1"/>
</dbReference>
<dbReference type="GO" id="GO:0003700">
    <property type="term" value="F:DNA-binding transcription factor activity"/>
    <property type="evidence" value="ECO:0007669"/>
    <property type="project" value="InterPro"/>
</dbReference>
<evidence type="ECO:0000259" key="4">
    <source>
        <dbReference type="PROSITE" id="PS01124"/>
    </source>
</evidence>
<accession>A0A1E5XKD2</accession>
<dbReference type="InterPro" id="IPR018062">
    <property type="entry name" value="HTH_AraC-typ_CS"/>
</dbReference>
<dbReference type="Proteomes" id="UP000095463">
    <property type="component" value="Unassembled WGS sequence"/>
</dbReference>
<evidence type="ECO:0000313" key="6">
    <source>
        <dbReference type="Proteomes" id="UP000095463"/>
    </source>
</evidence>
<evidence type="ECO:0000313" key="5">
    <source>
        <dbReference type="EMBL" id="OEO29042.1"/>
    </source>
</evidence>
<dbReference type="SUPFAM" id="SSF55136">
    <property type="entry name" value="Probable bacterial effector-binding domain"/>
    <property type="match status" value="1"/>
</dbReference>
<keyword evidence="3" id="KW-0804">Transcription</keyword>
<dbReference type="InterPro" id="IPR011256">
    <property type="entry name" value="Reg_factor_effector_dom_sf"/>
</dbReference>
<reference evidence="5 6" key="1">
    <citation type="journal article" date="2015" name="Genome Announc.">
        <title>Genome Assemblies of Three Soil-Associated Devosia species: D. insulae, D. limi, and D. soli.</title>
        <authorList>
            <person name="Hassan Y.I."/>
            <person name="Lepp D."/>
            <person name="Zhou T."/>
        </authorList>
    </citation>
    <scope>NUCLEOTIDE SEQUENCE [LARGE SCALE GENOMIC DNA]</scope>
    <source>
        <strain evidence="5 6">DS-56</strain>
    </source>
</reference>
<dbReference type="Pfam" id="PF12833">
    <property type="entry name" value="HTH_18"/>
    <property type="match status" value="1"/>
</dbReference>